<sequence length="823" mass="91994">MSATNQDTSNSTHSTSTFVSALVVGLIVAGVYLAVFFLLHAKNKRIYQSRTLLAPEGKRPTELPNNPLKWFMGIIYEPDIRVFEMNGPDAYFFVRFCRFMVMLLVPYWIVTWVILMPVSAAPPSQQLDGLNIFTFGNVSVPTRHAAHLIIFVLLVGFTLFMIYREYAHFSEMRQAYLNSPAHAALARSRTVMVTNLPKEYDGEERIRELASFVPGPIEQVWLPRAVKPLEKLFDARNKECQILEKAENKLSKTATKNVRKNKLPEKQAATENGDVISKYVLDKKRPSHHIGTLASMTLGFFGKKVDTLSYSPQFIREQDEQLQLLRKGMDQYKLANSAFIRFTKQSDAHMFIQNLKKNTKIRMISGSTEVVPEDVVWGNLSMSPYMRKLRLAASWAATIGLIIIWGPLVAFVGVVSNVSTLCSTVSFLHWLCTLPTPVVGIIQGILPPVLLAVLFMLLPIFLRIFIKLEGEPRDSDIERKLWSRFWLFQIIHGFLIVAIASGLVSALQNIGSTVKELPELLAKHLPDSSIFFLTFILTVTFGSASKTLSRAIPWVMSKLAFILRGSTPRKAYAYDYKMDSIALSTAWPPVALLGIIGIVYSVIQPVTVGFAAVGFYLLYVSYKYMLIWNCDQPDRLETGGLYYPKAIAAVFAALYIEQICLGGLFFLSGSSTGAIGWAGGAIIVVCLITTAVFQIWVERKFKKQYLFLNASNASPGLLPVKTEASDDELVRQHEFDATHRAGEHYGNTTGLHLRAFDNPATWKETPTIWMAADTLGVAQSEVTRLESEGLKASTQYAAMDDKGKVTIERGPPDEAWYGGKTVQ</sequence>
<evidence type="ECO:0000256" key="7">
    <source>
        <dbReference type="SAM" id="Phobius"/>
    </source>
</evidence>
<evidence type="ECO:0000256" key="3">
    <source>
        <dbReference type="ARBA" id="ARBA00022448"/>
    </source>
</evidence>
<evidence type="ECO:0000256" key="4">
    <source>
        <dbReference type="ARBA" id="ARBA00022692"/>
    </source>
</evidence>
<dbReference type="InterPro" id="IPR032880">
    <property type="entry name" value="CSC1/OSCA1-like_N"/>
</dbReference>
<feature type="transmembrane region" description="Helical" evidence="7">
    <location>
        <begin position="646"/>
        <end position="668"/>
    </location>
</feature>
<keyword evidence="6 7" id="KW-0472">Membrane</keyword>
<dbReference type="EMBL" id="KV424063">
    <property type="protein sequence ID" value="KZT52528.1"/>
    <property type="molecule type" value="Genomic_DNA"/>
</dbReference>
<feature type="domain" description="10TM putative phosphate transporter extracellular tail" evidence="9">
    <location>
        <begin position="750"/>
        <end position="813"/>
    </location>
</feature>
<keyword evidence="5 7" id="KW-1133">Transmembrane helix</keyword>
<dbReference type="OrthoDB" id="1076608at2759"/>
<feature type="transmembrane region" description="Helical" evidence="7">
    <location>
        <begin position="580"/>
        <end position="600"/>
    </location>
</feature>
<dbReference type="Pfam" id="PF02714">
    <property type="entry name" value="RSN1_7TM"/>
    <property type="match status" value="1"/>
</dbReference>
<feature type="transmembrane region" description="Helical" evidence="7">
    <location>
        <begin position="674"/>
        <end position="697"/>
    </location>
</feature>
<dbReference type="GO" id="GO:0005227">
    <property type="term" value="F:calcium-activated cation channel activity"/>
    <property type="evidence" value="ECO:0007669"/>
    <property type="project" value="InterPro"/>
</dbReference>
<evidence type="ECO:0000259" key="8">
    <source>
        <dbReference type="Pfam" id="PF02714"/>
    </source>
</evidence>
<dbReference type="InterPro" id="IPR003864">
    <property type="entry name" value="CSC1/OSCA1-like_7TM"/>
</dbReference>
<dbReference type="AlphaFoldDB" id="A0A165DCU5"/>
<accession>A0A165DCU5</accession>
<evidence type="ECO:0000259" key="11">
    <source>
        <dbReference type="Pfam" id="PF14703"/>
    </source>
</evidence>
<feature type="transmembrane region" description="Helical" evidence="7">
    <location>
        <begin position="99"/>
        <end position="120"/>
    </location>
</feature>
<evidence type="ECO:0000259" key="9">
    <source>
        <dbReference type="Pfam" id="PF12621"/>
    </source>
</evidence>
<feature type="transmembrane region" description="Helical" evidence="7">
    <location>
        <begin position="606"/>
        <end position="625"/>
    </location>
</feature>
<dbReference type="InterPro" id="IPR027815">
    <property type="entry name" value="CSC1/OSCA1-like_cyt"/>
</dbReference>
<feature type="transmembrane region" description="Helical" evidence="7">
    <location>
        <begin position="18"/>
        <end position="39"/>
    </location>
</feature>
<evidence type="ECO:0000256" key="2">
    <source>
        <dbReference type="ARBA" id="ARBA00007779"/>
    </source>
</evidence>
<comment type="subcellular location">
    <subcellularLocation>
        <location evidence="1">Membrane</location>
        <topology evidence="1">Multi-pass membrane protein</topology>
    </subcellularLocation>
</comment>
<feature type="transmembrane region" description="Helical" evidence="7">
    <location>
        <begin position="530"/>
        <end position="548"/>
    </location>
</feature>
<keyword evidence="13" id="KW-1185">Reference proteome</keyword>
<dbReference type="Pfam" id="PF12621">
    <property type="entry name" value="PHM7_ext"/>
    <property type="match status" value="1"/>
</dbReference>
<feature type="transmembrane region" description="Helical" evidence="7">
    <location>
        <begin position="486"/>
        <end position="510"/>
    </location>
</feature>
<reference evidence="12 13" key="1">
    <citation type="journal article" date="2016" name="Mol. Biol. Evol.">
        <title>Comparative Genomics of Early-Diverging Mushroom-Forming Fungi Provides Insights into the Origins of Lignocellulose Decay Capabilities.</title>
        <authorList>
            <person name="Nagy L.G."/>
            <person name="Riley R."/>
            <person name="Tritt A."/>
            <person name="Adam C."/>
            <person name="Daum C."/>
            <person name="Floudas D."/>
            <person name="Sun H."/>
            <person name="Yadav J.S."/>
            <person name="Pangilinan J."/>
            <person name="Larsson K.H."/>
            <person name="Matsuura K."/>
            <person name="Barry K."/>
            <person name="Labutti K."/>
            <person name="Kuo R."/>
            <person name="Ohm R.A."/>
            <person name="Bhattacharya S.S."/>
            <person name="Shirouzu T."/>
            <person name="Yoshinaga Y."/>
            <person name="Martin F.M."/>
            <person name="Grigoriev I.V."/>
            <person name="Hibbett D.S."/>
        </authorList>
    </citation>
    <scope>NUCLEOTIDE SEQUENCE [LARGE SCALE GENOMIC DNA]</scope>
    <source>
        <strain evidence="12 13">HHB12733</strain>
    </source>
</reference>
<comment type="similarity">
    <text evidence="2">Belongs to the CSC1 (TC 1.A.17) family.</text>
</comment>
<evidence type="ECO:0000259" key="10">
    <source>
        <dbReference type="Pfam" id="PF13967"/>
    </source>
</evidence>
<gene>
    <name evidence="12" type="ORF">CALCODRAFT_441456</name>
</gene>
<dbReference type="InterPro" id="IPR022257">
    <property type="entry name" value="PHM7_ext"/>
</dbReference>
<evidence type="ECO:0000313" key="13">
    <source>
        <dbReference type="Proteomes" id="UP000076842"/>
    </source>
</evidence>
<evidence type="ECO:0000256" key="1">
    <source>
        <dbReference type="ARBA" id="ARBA00004141"/>
    </source>
</evidence>
<feature type="domain" description="CSC1/OSCA1-like cytosolic" evidence="11">
    <location>
        <begin position="188"/>
        <end position="379"/>
    </location>
</feature>
<dbReference type="Pfam" id="PF14703">
    <property type="entry name" value="PHM7_cyt"/>
    <property type="match status" value="1"/>
</dbReference>
<proteinExistence type="inferred from homology"/>
<organism evidence="12 13">
    <name type="scientific">Calocera cornea HHB12733</name>
    <dbReference type="NCBI Taxonomy" id="1353952"/>
    <lineage>
        <taxon>Eukaryota</taxon>
        <taxon>Fungi</taxon>
        <taxon>Dikarya</taxon>
        <taxon>Basidiomycota</taxon>
        <taxon>Agaricomycotina</taxon>
        <taxon>Dacrymycetes</taxon>
        <taxon>Dacrymycetales</taxon>
        <taxon>Dacrymycetaceae</taxon>
        <taxon>Calocera</taxon>
    </lineage>
</organism>
<feature type="domain" description="CSC1/OSCA1-like 7TM region" evidence="8">
    <location>
        <begin position="393"/>
        <end position="665"/>
    </location>
</feature>
<dbReference type="InterPro" id="IPR045122">
    <property type="entry name" value="Csc1-like"/>
</dbReference>
<feature type="domain" description="CSC1/OSCA1-like N-terminal transmembrane" evidence="10">
    <location>
        <begin position="18"/>
        <end position="165"/>
    </location>
</feature>
<dbReference type="Proteomes" id="UP000076842">
    <property type="component" value="Unassembled WGS sequence"/>
</dbReference>
<dbReference type="GO" id="GO:0005886">
    <property type="term" value="C:plasma membrane"/>
    <property type="evidence" value="ECO:0007669"/>
    <property type="project" value="TreeGrafter"/>
</dbReference>
<dbReference type="Pfam" id="PF13967">
    <property type="entry name" value="RSN1_TM"/>
    <property type="match status" value="1"/>
</dbReference>
<dbReference type="InParanoid" id="A0A165DCU5"/>
<feature type="transmembrane region" description="Helical" evidence="7">
    <location>
        <begin position="145"/>
        <end position="163"/>
    </location>
</feature>
<dbReference type="PANTHER" id="PTHR13018:SF143">
    <property type="entry name" value="CSC1_OSCA1-LIKE 7TM REGION DOMAIN-CONTAINING PROTEIN"/>
    <property type="match status" value="1"/>
</dbReference>
<dbReference type="PANTHER" id="PTHR13018">
    <property type="entry name" value="PROBABLE MEMBRANE PROTEIN DUF221-RELATED"/>
    <property type="match status" value="1"/>
</dbReference>
<evidence type="ECO:0000256" key="6">
    <source>
        <dbReference type="ARBA" id="ARBA00023136"/>
    </source>
</evidence>
<evidence type="ECO:0000313" key="12">
    <source>
        <dbReference type="EMBL" id="KZT52528.1"/>
    </source>
</evidence>
<feature type="transmembrane region" description="Helical" evidence="7">
    <location>
        <begin position="392"/>
        <end position="418"/>
    </location>
</feature>
<dbReference type="STRING" id="1353952.A0A165DCU5"/>
<name>A0A165DCU5_9BASI</name>
<feature type="transmembrane region" description="Helical" evidence="7">
    <location>
        <begin position="438"/>
        <end position="465"/>
    </location>
</feature>
<keyword evidence="4 7" id="KW-0812">Transmembrane</keyword>
<keyword evidence="3" id="KW-0813">Transport</keyword>
<protein>
    <submittedName>
        <fullName evidence="12">DUF221-domain-containing protein</fullName>
    </submittedName>
</protein>
<evidence type="ECO:0000256" key="5">
    <source>
        <dbReference type="ARBA" id="ARBA00022989"/>
    </source>
</evidence>
<dbReference type="FunCoup" id="A0A165DCU5">
    <property type="interactions" value="69"/>
</dbReference>